<dbReference type="Proteomes" id="UP000214720">
    <property type="component" value="Unassembled WGS sequence"/>
</dbReference>
<reference evidence="2" key="1">
    <citation type="submission" date="2017-01" db="EMBL/GenBank/DDBJ databases">
        <title>Genome Analysis of Deinococcus marmoris KOPRI26562.</title>
        <authorList>
            <person name="Kim J.H."/>
            <person name="Oh H.-M."/>
        </authorList>
    </citation>
    <scope>NUCLEOTIDE SEQUENCE [LARGE SCALE GENOMIC DNA]</scope>
    <source>
        <strain evidence="2">PAMC 26633</strain>
    </source>
</reference>
<dbReference type="EMBL" id="MTHB01000109">
    <property type="protein sequence ID" value="OXC77340.1"/>
    <property type="molecule type" value="Genomic_DNA"/>
</dbReference>
<proteinExistence type="predicted"/>
<name>A0A226X2X7_CABSO</name>
<protein>
    <submittedName>
        <fullName evidence="1">Uncharacterized protein</fullName>
    </submittedName>
</protein>
<dbReference type="AlphaFoldDB" id="A0A226X2X7"/>
<evidence type="ECO:0000313" key="1">
    <source>
        <dbReference type="EMBL" id="OXC77340.1"/>
    </source>
</evidence>
<sequence>MLIVGHARELIVRTKCQIKKPVVCTVQTTGLMVNRRR</sequence>
<comment type="caution">
    <text evidence="1">The sequence shown here is derived from an EMBL/GenBank/DDBJ whole genome shotgun (WGS) entry which is preliminary data.</text>
</comment>
<organism evidence="1 2">
    <name type="scientific">Caballeronia sordidicola</name>
    <name type="common">Burkholderia sordidicola</name>
    <dbReference type="NCBI Taxonomy" id="196367"/>
    <lineage>
        <taxon>Bacteria</taxon>
        <taxon>Pseudomonadati</taxon>
        <taxon>Pseudomonadota</taxon>
        <taxon>Betaproteobacteria</taxon>
        <taxon>Burkholderiales</taxon>
        <taxon>Burkholderiaceae</taxon>
        <taxon>Caballeronia</taxon>
    </lineage>
</organism>
<accession>A0A226X2X7</accession>
<evidence type="ECO:0000313" key="2">
    <source>
        <dbReference type="Proteomes" id="UP000214720"/>
    </source>
</evidence>
<gene>
    <name evidence="1" type="ORF">BSU04_17550</name>
</gene>